<evidence type="ECO:0000259" key="5">
    <source>
        <dbReference type="Pfam" id="PF01425"/>
    </source>
</evidence>
<comment type="caution">
    <text evidence="6">The sequence shown here is derived from an EMBL/GenBank/DDBJ whole genome shotgun (WGS) entry which is preliminary data.</text>
</comment>
<reference evidence="6" key="1">
    <citation type="submission" date="2022-10" db="EMBL/GenBank/DDBJ databases">
        <title>Whole genome sequencing of three plant growth promoting bacteria isolated from Vachellia tortilis subsp. raddiana in Morocco.</title>
        <authorList>
            <person name="Hnini M."/>
            <person name="Zouagui R."/>
            <person name="Zouagui H."/>
            <person name="Chemao Elfihri M.-W."/>
            <person name="Ibrahimi A."/>
            <person name="Sbabou L."/>
            <person name="Aurag J."/>
        </authorList>
    </citation>
    <scope>NUCLEOTIDE SEQUENCE</scope>
    <source>
        <strain evidence="6">LMR678</strain>
    </source>
</reference>
<dbReference type="PANTHER" id="PTHR42735">
    <property type="match status" value="1"/>
</dbReference>
<feature type="domain" description="Amidase" evidence="5">
    <location>
        <begin position="10"/>
        <end position="200"/>
    </location>
</feature>
<evidence type="ECO:0000256" key="1">
    <source>
        <dbReference type="ARBA" id="ARBA00001933"/>
    </source>
</evidence>
<dbReference type="InterPro" id="IPR050477">
    <property type="entry name" value="GrpII_AminoAcid_Decarb"/>
</dbReference>
<evidence type="ECO:0000256" key="2">
    <source>
        <dbReference type="ARBA" id="ARBA00022898"/>
    </source>
</evidence>
<dbReference type="SUPFAM" id="SSF75304">
    <property type="entry name" value="Amidase signature (AS) enzymes"/>
    <property type="match status" value="1"/>
</dbReference>
<gene>
    <name evidence="6" type="ORF">O3W52_01625</name>
</gene>
<dbReference type="Pfam" id="PF00282">
    <property type="entry name" value="Pyridoxal_deC"/>
    <property type="match status" value="1"/>
</dbReference>
<evidence type="ECO:0000256" key="3">
    <source>
        <dbReference type="ARBA" id="ARBA00023239"/>
    </source>
</evidence>
<comment type="similarity">
    <text evidence="4">Belongs to the group II decarboxylase family. Sphingosine-1-phosphate lyase subfamily.</text>
</comment>
<dbReference type="Gene3D" id="3.90.1150.10">
    <property type="entry name" value="Aspartate Aminotransferase, domain 1"/>
    <property type="match status" value="1"/>
</dbReference>
<dbReference type="EMBL" id="JAPVOI010000002">
    <property type="protein sequence ID" value="MCZ4088816.1"/>
    <property type="molecule type" value="Genomic_DNA"/>
</dbReference>
<dbReference type="Pfam" id="PF01425">
    <property type="entry name" value="Amidase"/>
    <property type="match status" value="1"/>
</dbReference>
<dbReference type="SUPFAM" id="SSF53383">
    <property type="entry name" value="PLP-dependent transferases"/>
    <property type="match status" value="1"/>
</dbReference>
<dbReference type="InterPro" id="IPR015421">
    <property type="entry name" value="PyrdxlP-dep_Trfase_major"/>
</dbReference>
<dbReference type="Gene3D" id="3.40.640.10">
    <property type="entry name" value="Type I PLP-dependent aspartate aminotransferase-like (Major domain)"/>
    <property type="match status" value="1"/>
</dbReference>
<dbReference type="InterPro" id="IPR002129">
    <property type="entry name" value="PyrdxlP-dep_de-COase"/>
</dbReference>
<dbReference type="Proteomes" id="UP001079430">
    <property type="component" value="Unassembled WGS sequence"/>
</dbReference>
<dbReference type="RefSeq" id="WP_269274882.1">
    <property type="nucleotide sequence ID" value="NZ_JAPVOI010000002.1"/>
</dbReference>
<proteinExistence type="inferred from homology"/>
<evidence type="ECO:0000256" key="4">
    <source>
        <dbReference type="ARBA" id="ARBA00038302"/>
    </source>
</evidence>
<dbReference type="InterPro" id="IPR015424">
    <property type="entry name" value="PyrdxlP-dep_Trfase"/>
</dbReference>
<keyword evidence="7" id="KW-1185">Reference proteome</keyword>
<keyword evidence="2" id="KW-0663">Pyridoxal phosphate</keyword>
<dbReference type="InterPro" id="IPR015422">
    <property type="entry name" value="PyrdxlP-dep_Trfase_small"/>
</dbReference>
<name>A0ABT4KBS5_9HYPH</name>
<dbReference type="InterPro" id="IPR036928">
    <property type="entry name" value="AS_sf"/>
</dbReference>
<evidence type="ECO:0000313" key="6">
    <source>
        <dbReference type="EMBL" id="MCZ4088816.1"/>
    </source>
</evidence>
<evidence type="ECO:0000313" key="7">
    <source>
        <dbReference type="Proteomes" id="UP001079430"/>
    </source>
</evidence>
<organism evidence="6 7">
    <name type="scientific">Sinorhizobium psoraleae</name>
    <dbReference type="NCBI Taxonomy" id="520838"/>
    <lineage>
        <taxon>Bacteria</taxon>
        <taxon>Pseudomonadati</taxon>
        <taxon>Pseudomonadota</taxon>
        <taxon>Alphaproteobacteria</taxon>
        <taxon>Hyphomicrobiales</taxon>
        <taxon>Rhizobiaceae</taxon>
        <taxon>Sinorhizobium/Ensifer group</taxon>
        <taxon>Sinorhizobium</taxon>
    </lineage>
</organism>
<dbReference type="InterPro" id="IPR023631">
    <property type="entry name" value="Amidase_dom"/>
</dbReference>
<comment type="cofactor">
    <cofactor evidence="1">
        <name>pyridoxal 5'-phosphate</name>
        <dbReference type="ChEBI" id="CHEBI:597326"/>
    </cofactor>
</comment>
<sequence>MAAAPQYPLHGVSLGVLQDLVLDELDRPVAAAFENALRILKDAGATVTQFSWAELQRPDWRDVFPVITHSDIHACHGRFAEENADLIEPGVMRVIMHGKTVLPQDRADALAFRNRVSQEAHDIISRFHVVVMPTVPLVAPLVSSLSDPEQAKKIEFMIGRNNEPANFFDCCAATVPCQSAGELPVGFLMMARNGDDRRVLTVANAVEAVFKTRGSDRRRSTNQPMRGKTVVQVIENLRFAENGRPEGELLQDLEQQRKNDFVWNNPHNMKAAYWAGEDVFRIGREAYAAFHGDNMIYGKLLYPSLLEISAEVVAMALEMLGAPEGAGGTVTSGGTESIILAVKTAREWARNERPTKSAPEIVVGYTCHPAFNKAAELMGLKLVRLPPTSSCRVDVEMMRQHITENTIMIVGSAPAYPIGCIDPISELAELARDRNLWLHVDACVGGFFLPFAKEIEEIPPFDLSVKGVRSMSADLHKYGYTSRGASLVLFSEKRYEEYQRFVLEDWPTGQFTTLTIAGSRPGGAVASAWAVMKYLGRSGYRQRTQKIIEARRAIVSAVQQLDEVCVLGEPLAGIIGIGGTTGTDMKAVRQGMIDRNWRFAPLENPVGINILLNYTRRCGRRIHWRSEKRDPRLKSREGTNEVH</sequence>
<protein>
    <submittedName>
        <fullName evidence="6">Aminotransferase class V-fold PLP-dependent enzyme</fullName>
    </submittedName>
</protein>
<dbReference type="PANTHER" id="PTHR42735:SF6">
    <property type="entry name" value="SPHINGOSINE-1-PHOSPHATE LYASE 1"/>
    <property type="match status" value="1"/>
</dbReference>
<keyword evidence="6" id="KW-0032">Aminotransferase</keyword>
<accession>A0ABT4KBS5</accession>
<keyword evidence="3" id="KW-0456">Lyase</keyword>
<dbReference type="Gene3D" id="3.90.1300.10">
    <property type="entry name" value="Amidase signature (AS) domain"/>
    <property type="match status" value="1"/>
</dbReference>
<dbReference type="GO" id="GO:0008483">
    <property type="term" value="F:transaminase activity"/>
    <property type="evidence" value="ECO:0007669"/>
    <property type="project" value="UniProtKB-KW"/>
</dbReference>
<keyword evidence="6" id="KW-0808">Transferase</keyword>